<protein>
    <submittedName>
        <fullName evidence="5">Nitroreductase family protein</fullName>
    </submittedName>
</protein>
<evidence type="ECO:0000256" key="1">
    <source>
        <dbReference type="ARBA" id="ARBA00007118"/>
    </source>
</evidence>
<dbReference type="PANTHER" id="PTHR43673:SF10">
    <property type="entry name" value="NADH DEHYDROGENASE_NAD(P)H NITROREDUCTASE XCC3605-RELATED"/>
    <property type="match status" value="1"/>
</dbReference>
<gene>
    <name evidence="5" type="ORF">CHH57_03100</name>
</gene>
<dbReference type="Gene3D" id="3.40.109.10">
    <property type="entry name" value="NADH Oxidase"/>
    <property type="match status" value="1"/>
</dbReference>
<evidence type="ECO:0000259" key="4">
    <source>
        <dbReference type="Pfam" id="PF00881"/>
    </source>
</evidence>
<sequence length="189" mass="21844">MKENEIHTFRQADHEIDPIFLNRWSPRSFLDKEVSEEVLMRLFEAARWAPSANNLQPWRFIIARTVEERSLFHSFIFERNLEWCKNAPVLAVLISDKQNGMHAFDSGTAWGFLSLQAIKEGLKTHAIGGFDKAKAREVLNIPEEFDIQVTIAIGYQGDKEALPEDFQAREIPSSRRPLEESILQGKYKK</sequence>
<feature type="region of interest" description="Disordered" evidence="3">
    <location>
        <begin position="167"/>
        <end position="189"/>
    </location>
</feature>
<dbReference type="CDD" id="cd02138">
    <property type="entry name" value="TdsD-like"/>
    <property type="match status" value="1"/>
</dbReference>
<evidence type="ECO:0000256" key="2">
    <source>
        <dbReference type="ARBA" id="ARBA00023002"/>
    </source>
</evidence>
<dbReference type="Proteomes" id="UP000216961">
    <property type="component" value="Unassembled WGS sequence"/>
</dbReference>
<evidence type="ECO:0000313" key="5">
    <source>
        <dbReference type="EMBL" id="PAD84752.1"/>
    </source>
</evidence>
<feature type="compositionally biased region" description="Basic and acidic residues" evidence="3">
    <location>
        <begin position="167"/>
        <end position="179"/>
    </location>
</feature>
<comment type="caution">
    <text evidence="5">The sequence shown here is derived from an EMBL/GenBank/DDBJ whole genome shotgun (WGS) entry which is preliminary data.</text>
</comment>
<evidence type="ECO:0000256" key="3">
    <source>
        <dbReference type="SAM" id="MobiDB-lite"/>
    </source>
</evidence>
<feature type="domain" description="Nitroreductase" evidence="4">
    <location>
        <begin position="22"/>
        <end position="155"/>
    </location>
</feature>
<dbReference type="Pfam" id="PF00881">
    <property type="entry name" value="Nitroreductase"/>
    <property type="match status" value="1"/>
</dbReference>
<name>A0A268FHA0_NIACI</name>
<comment type="similarity">
    <text evidence="1">Belongs to the nitroreductase family.</text>
</comment>
<accession>A0A268FHA0</accession>
<evidence type="ECO:0000313" key="6">
    <source>
        <dbReference type="Proteomes" id="UP000216961"/>
    </source>
</evidence>
<dbReference type="KEGG" id="bcir:C2I06_06490"/>
<keyword evidence="2" id="KW-0560">Oxidoreductase</keyword>
<dbReference type="RefSeq" id="WP_095328859.1">
    <property type="nucleotide sequence ID" value="NZ_CP026031.1"/>
</dbReference>
<dbReference type="AlphaFoldDB" id="A0A268FHA0"/>
<dbReference type="EMBL" id="NPBQ01000020">
    <property type="protein sequence ID" value="PAD84752.1"/>
    <property type="molecule type" value="Genomic_DNA"/>
</dbReference>
<dbReference type="GO" id="GO:0016491">
    <property type="term" value="F:oxidoreductase activity"/>
    <property type="evidence" value="ECO:0007669"/>
    <property type="project" value="UniProtKB-KW"/>
</dbReference>
<organism evidence="5 6">
    <name type="scientific">Niallia circulans</name>
    <name type="common">Bacillus circulans</name>
    <dbReference type="NCBI Taxonomy" id="1397"/>
    <lineage>
        <taxon>Bacteria</taxon>
        <taxon>Bacillati</taxon>
        <taxon>Bacillota</taxon>
        <taxon>Bacilli</taxon>
        <taxon>Bacillales</taxon>
        <taxon>Bacillaceae</taxon>
        <taxon>Niallia</taxon>
    </lineage>
</organism>
<dbReference type="InterPro" id="IPR000415">
    <property type="entry name" value="Nitroreductase-like"/>
</dbReference>
<dbReference type="SUPFAM" id="SSF55469">
    <property type="entry name" value="FMN-dependent nitroreductase-like"/>
    <property type="match status" value="1"/>
</dbReference>
<proteinExistence type="inferred from homology"/>
<dbReference type="PANTHER" id="PTHR43673">
    <property type="entry name" value="NAD(P)H NITROREDUCTASE YDGI-RELATED"/>
    <property type="match status" value="1"/>
</dbReference>
<dbReference type="InterPro" id="IPR029479">
    <property type="entry name" value="Nitroreductase"/>
</dbReference>
<reference evidence="5 6" key="1">
    <citation type="submission" date="2017-07" db="EMBL/GenBank/DDBJ databases">
        <title>Isolation and whole genome analysis of endospore-forming bacteria from heroin.</title>
        <authorList>
            <person name="Kalinowski J."/>
            <person name="Ahrens B."/>
            <person name="Al-Dilaimi A."/>
            <person name="Winkler A."/>
            <person name="Wibberg D."/>
            <person name="Schleenbecker U."/>
            <person name="Ruckert C."/>
            <person name="Wolfel R."/>
            <person name="Grass G."/>
        </authorList>
    </citation>
    <scope>NUCLEOTIDE SEQUENCE [LARGE SCALE GENOMIC DNA]</scope>
    <source>
        <strain evidence="5 6">7521-2</strain>
    </source>
</reference>